<keyword evidence="2" id="KW-1185">Reference proteome</keyword>
<dbReference type="Proteomes" id="UP000070444">
    <property type="component" value="Unassembled WGS sequence"/>
</dbReference>
<name>A0A137NRV2_CONC2</name>
<evidence type="ECO:0000313" key="2">
    <source>
        <dbReference type="Proteomes" id="UP000070444"/>
    </source>
</evidence>
<dbReference type="EMBL" id="KQ964870">
    <property type="protein sequence ID" value="KXN65493.1"/>
    <property type="molecule type" value="Genomic_DNA"/>
</dbReference>
<evidence type="ECO:0000313" key="1">
    <source>
        <dbReference type="EMBL" id="KXN65493.1"/>
    </source>
</evidence>
<organism evidence="1 2">
    <name type="scientific">Conidiobolus coronatus (strain ATCC 28846 / CBS 209.66 / NRRL 28638)</name>
    <name type="common">Delacroixia coronata</name>
    <dbReference type="NCBI Taxonomy" id="796925"/>
    <lineage>
        <taxon>Eukaryota</taxon>
        <taxon>Fungi</taxon>
        <taxon>Fungi incertae sedis</taxon>
        <taxon>Zoopagomycota</taxon>
        <taxon>Entomophthoromycotina</taxon>
        <taxon>Entomophthoromycetes</taxon>
        <taxon>Entomophthorales</taxon>
        <taxon>Ancylistaceae</taxon>
        <taxon>Conidiobolus</taxon>
    </lineage>
</organism>
<proteinExistence type="predicted"/>
<accession>A0A137NRV2</accession>
<protein>
    <submittedName>
        <fullName evidence="1">Uncharacterized protein</fullName>
    </submittedName>
</protein>
<sequence length="193" mass="22203">MEENNNKQIKWEVILTIPEFANLLNISTLKELSLLSKLFRLKSLSKLFKIIQLDEKVFPLFLNSSKNNLICEYFGSRNCAVRYGEDGGMDKNFSSEENTDMGAESTVKEIELKLEKHKHHVKSFKLAYLKSTGYYLLPISNIFLNLTSLKIVYSVVSFKIFSELLSNLTKLNFLELNNASLAVLPTQEQTFKF</sequence>
<dbReference type="AlphaFoldDB" id="A0A137NRV2"/>
<gene>
    <name evidence="1" type="ORF">CONCODRAFT_12906</name>
</gene>
<reference evidence="1 2" key="1">
    <citation type="journal article" date="2015" name="Genome Biol. Evol.">
        <title>Phylogenomic analyses indicate that early fungi evolved digesting cell walls of algal ancestors of land plants.</title>
        <authorList>
            <person name="Chang Y."/>
            <person name="Wang S."/>
            <person name="Sekimoto S."/>
            <person name="Aerts A.L."/>
            <person name="Choi C."/>
            <person name="Clum A."/>
            <person name="LaButti K.M."/>
            <person name="Lindquist E.A."/>
            <person name="Yee Ngan C."/>
            <person name="Ohm R.A."/>
            <person name="Salamov A.A."/>
            <person name="Grigoriev I.V."/>
            <person name="Spatafora J.W."/>
            <person name="Berbee M.L."/>
        </authorList>
    </citation>
    <scope>NUCLEOTIDE SEQUENCE [LARGE SCALE GENOMIC DNA]</scope>
    <source>
        <strain evidence="1 2">NRRL 28638</strain>
    </source>
</reference>